<dbReference type="AlphaFoldDB" id="A0AB39TDV1"/>
<organism evidence="2">
    <name type="scientific">Streptomyces sp. Y1</name>
    <dbReference type="NCBI Taxonomy" id="3238634"/>
    <lineage>
        <taxon>Bacteria</taxon>
        <taxon>Bacillati</taxon>
        <taxon>Actinomycetota</taxon>
        <taxon>Actinomycetes</taxon>
        <taxon>Kitasatosporales</taxon>
        <taxon>Streptomycetaceae</taxon>
        <taxon>Streptomyces</taxon>
    </lineage>
</organism>
<reference evidence="2" key="1">
    <citation type="submission" date="2024-07" db="EMBL/GenBank/DDBJ databases">
        <authorList>
            <person name="Yu S.T."/>
        </authorList>
    </citation>
    <scope>NUCLEOTIDE SEQUENCE</scope>
    <source>
        <strain evidence="2">Y1</strain>
    </source>
</reference>
<feature type="region of interest" description="Disordered" evidence="1">
    <location>
        <begin position="83"/>
        <end position="122"/>
    </location>
</feature>
<dbReference type="InterPro" id="IPR006311">
    <property type="entry name" value="TAT_signal"/>
</dbReference>
<proteinExistence type="predicted"/>
<evidence type="ECO:0000313" key="2">
    <source>
        <dbReference type="EMBL" id="XDQ77709.1"/>
    </source>
</evidence>
<feature type="compositionally biased region" description="Basic residues" evidence="1">
    <location>
        <begin position="87"/>
        <end position="107"/>
    </location>
</feature>
<evidence type="ECO:0000256" key="1">
    <source>
        <dbReference type="SAM" id="MobiDB-lite"/>
    </source>
</evidence>
<sequence>MDLASSRRALLADATDLGLGGAVSLSGLSAAPAAASPLLWQRPDGCGAPRVCGLHLQFGSDASREVVVSWHITASVDNTRVMCGRRTGPRARPRAGRPALIHRRRGAGRGSVHPPDVPPEAR</sequence>
<dbReference type="EMBL" id="CP163445">
    <property type="protein sequence ID" value="XDQ77709.1"/>
    <property type="molecule type" value="Genomic_DNA"/>
</dbReference>
<gene>
    <name evidence="2" type="ORF">AB2U05_04015</name>
</gene>
<accession>A0AB39TDV1</accession>
<dbReference type="RefSeq" id="WP_369182452.1">
    <property type="nucleotide sequence ID" value="NZ_CP163445.1"/>
</dbReference>
<dbReference type="PROSITE" id="PS51318">
    <property type="entry name" value="TAT"/>
    <property type="match status" value="1"/>
</dbReference>
<protein>
    <submittedName>
        <fullName evidence="2">Uncharacterized protein</fullName>
    </submittedName>
</protein>
<name>A0AB39TDV1_9ACTN</name>